<dbReference type="InterPro" id="IPR051640">
    <property type="entry name" value="GRB10-interact_GYF"/>
</dbReference>
<dbReference type="RefSeq" id="WP_191945580.1">
    <property type="nucleotide sequence ID" value="NZ_JACYNP010000011.1"/>
</dbReference>
<feature type="compositionally biased region" description="Low complexity" evidence="1">
    <location>
        <begin position="188"/>
        <end position="221"/>
    </location>
</feature>
<protein>
    <recommendedName>
        <fullName evidence="5">Lipoprotein</fullName>
    </recommendedName>
</protein>
<feature type="compositionally biased region" description="Low complexity" evidence="1">
    <location>
        <begin position="167"/>
        <end position="180"/>
    </location>
</feature>
<feature type="compositionally biased region" description="Low complexity" evidence="1">
    <location>
        <begin position="119"/>
        <end position="136"/>
    </location>
</feature>
<name>A0ABR9ACD8_9PSED</name>
<feature type="chain" id="PRO_5046109290" description="Lipoprotein" evidence="2">
    <location>
        <begin position="24"/>
        <end position="658"/>
    </location>
</feature>
<gene>
    <name evidence="3" type="ORF">IFT62_21120</name>
</gene>
<proteinExistence type="predicted"/>
<feature type="region of interest" description="Disordered" evidence="1">
    <location>
        <begin position="167"/>
        <end position="228"/>
    </location>
</feature>
<dbReference type="PANTHER" id="PTHR14445">
    <property type="entry name" value="GRB10 INTERACTING GYF PROTEIN"/>
    <property type="match status" value="1"/>
</dbReference>
<evidence type="ECO:0000313" key="4">
    <source>
        <dbReference type="Proteomes" id="UP000625247"/>
    </source>
</evidence>
<comment type="caution">
    <text evidence="3">The sequence shown here is derived from an EMBL/GenBank/DDBJ whole genome shotgun (WGS) entry which is preliminary data.</text>
</comment>
<evidence type="ECO:0000256" key="1">
    <source>
        <dbReference type="SAM" id="MobiDB-lite"/>
    </source>
</evidence>
<evidence type="ECO:0008006" key="5">
    <source>
        <dbReference type="Google" id="ProtNLM"/>
    </source>
</evidence>
<feature type="signal peptide" evidence="2">
    <location>
        <begin position="1"/>
        <end position="23"/>
    </location>
</feature>
<keyword evidence="4" id="KW-1185">Reference proteome</keyword>
<sequence>MKNLSKQLPLALLGLAVCANVHAAAYRLAFSKGENVEVFVDHADNQPWCTNPLALRFAFAGSPDNAAVARLLPKLGGLLASQCPSAATVTWKSYNAQGQLVANGAAAKAEDWSSHVAASPASAASGSESAAARVPEPEPASAPVVPAPAPAAVPAVPAALAAATAANPVPSPEPAAAANPEPEPAPAPAASAAADPVPAPWPAVAAPAPAAATPQAPEPIAVPESPAPATNARVAPAFAVSGWTPPAEADAIKAATFFYELKDQNGCLFRTTYKPDGDANFVSAKSTGVTCGSDGYATGEGAVVLMRADGVKLKEYEGSFHKGIAFNRQAPALPIVGFDNQKNALMLLASDPASRIHYLLRASYSWSGSWDTRNPALVAVAENQELFRQLETIKTTVFSALSALDQVQPKTSGVNFIAVRDLSQGLLKNDRDSWLYEININRSWSTKGWQFNPQNANNYLFMHEAQMAERQRAAENQRQFEEQLKLQQAGYQAQTQLEQFARLKTETKDLKKIQSRLLNDVSYSPMSGGGYARLVAGGKADYSQIVHISGKSDGRWETDYPYESQLDIVGANSKPEKGWFLAKGNVTLDPVKRDGEDLPLTLVAVNYLQPCAEEGCSDLRDPLKLMRMQLGDDNWTPDAARQVFKQAWPDRSIEGDVQ</sequence>
<dbReference type="Proteomes" id="UP000625247">
    <property type="component" value="Unassembled WGS sequence"/>
</dbReference>
<organism evidence="3 4">
    <name type="scientific">Pseudomonas lutea</name>
    <dbReference type="NCBI Taxonomy" id="243924"/>
    <lineage>
        <taxon>Bacteria</taxon>
        <taxon>Pseudomonadati</taxon>
        <taxon>Pseudomonadota</taxon>
        <taxon>Gammaproteobacteria</taxon>
        <taxon>Pseudomonadales</taxon>
        <taxon>Pseudomonadaceae</taxon>
        <taxon>Pseudomonas</taxon>
    </lineage>
</organism>
<accession>A0ABR9ACD8</accession>
<keyword evidence="2" id="KW-0732">Signal</keyword>
<dbReference type="EMBL" id="JACYNP010000011">
    <property type="protein sequence ID" value="MBD8123712.1"/>
    <property type="molecule type" value="Genomic_DNA"/>
</dbReference>
<evidence type="ECO:0000256" key="2">
    <source>
        <dbReference type="SAM" id="SignalP"/>
    </source>
</evidence>
<reference evidence="3 4" key="1">
    <citation type="journal article" date="2020" name="FEMS Microbiol. Ecol.">
        <title>Temporal dynamics of bacterial communities during seed development and maturation.</title>
        <authorList>
            <person name="Chesneau G."/>
            <person name="Torres-Cortes G."/>
            <person name="Briand M."/>
            <person name="Darrasse A."/>
            <person name="Preveaux A."/>
            <person name="Marais C."/>
            <person name="Jacques M.A."/>
            <person name="Shade A."/>
            <person name="Barret M."/>
        </authorList>
    </citation>
    <scope>NUCLEOTIDE SEQUENCE [LARGE SCALE GENOMIC DNA]</scope>
    <source>
        <strain evidence="3 4">CFBP13723</strain>
    </source>
</reference>
<feature type="region of interest" description="Disordered" evidence="1">
    <location>
        <begin position="119"/>
        <end position="144"/>
    </location>
</feature>
<dbReference type="PANTHER" id="PTHR14445:SF36">
    <property type="entry name" value="FI03272P-RELATED"/>
    <property type="match status" value="1"/>
</dbReference>
<evidence type="ECO:0000313" key="3">
    <source>
        <dbReference type="EMBL" id="MBD8123712.1"/>
    </source>
</evidence>